<dbReference type="Pfam" id="PF01850">
    <property type="entry name" value="PIN"/>
    <property type="match status" value="1"/>
</dbReference>
<dbReference type="Gene3D" id="3.40.50.1010">
    <property type="entry name" value="5'-nuclease"/>
    <property type="match status" value="1"/>
</dbReference>
<dbReference type="InterPro" id="IPR029060">
    <property type="entry name" value="PIN-like_dom_sf"/>
</dbReference>
<dbReference type="SUPFAM" id="SSF88723">
    <property type="entry name" value="PIN domain-like"/>
    <property type="match status" value="1"/>
</dbReference>
<protein>
    <submittedName>
        <fullName evidence="2">PIN domain nuclease</fullName>
    </submittedName>
</protein>
<dbReference type="AlphaFoldDB" id="A0A2S6MYW9"/>
<organism evidence="2 3">
    <name type="scientific">Rhodopila globiformis</name>
    <name type="common">Rhodopseudomonas globiformis</name>
    <dbReference type="NCBI Taxonomy" id="1071"/>
    <lineage>
        <taxon>Bacteria</taxon>
        <taxon>Pseudomonadati</taxon>
        <taxon>Pseudomonadota</taxon>
        <taxon>Alphaproteobacteria</taxon>
        <taxon>Acetobacterales</taxon>
        <taxon>Acetobacteraceae</taxon>
        <taxon>Rhodopila</taxon>
    </lineage>
</organism>
<dbReference type="EMBL" id="NHRY01000257">
    <property type="protein sequence ID" value="PPQ27563.1"/>
    <property type="molecule type" value="Genomic_DNA"/>
</dbReference>
<dbReference type="InterPro" id="IPR052919">
    <property type="entry name" value="TA_system_RNase"/>
</dbReference>
<keyword evidence="3" id="KW-1185">Reference proteome</keyword>
<comment type="caution">
    <text evidence="2">The sequence shown here is derived from an EMBL/GenBank/DDBJ whole genome shotgun (WGS) entry which is preliminary data.</text>
</comment>
<dbReference type="InterPro" id="IPR002716">
    <property type="entry name" value="PIN_dom"/>
</dbReference>
<name>A0A2S6MYW9_RHOGL</name>
<sequence length="128" mass="13970">MKLLLDTPALLWWLSDDARLGPRARGLVAEPGNDVLVSVVSIWEILVKIRVGKLEADLGDIAVACERQGFLSVPITPEHLRRLSTLPVLHPDPFDHLLIAQAITEDATFVTGNRVAERYPVQVVGCGG</sequence>
<dbReference type="CDD" id="cd09872">
    <property type="entry name" value="PIN_Sll0205-like"/>
    <property type="match status" value="1"/>
</dbReference>
<dbReference type="InterPro" id="IPR041705">
    <property type="entry name" value="PIN_Sll0205"/>
</dbReference>
<dbReference type="PANTHER" id="PTHR36173:SF2">
    <property type="entry name" value="RIBONUCLEASE VAPC16"/>
    <property type="match status" value="1"/>
</dbReference>
<feature type="domain" description="PIN" evidence="1">
    <location>
        <begin position="4"/>
        <end position="119"/>
    </location>
</feature>
<accession>A0A2S6MYW9</accession>
<dbReference type="PANTHER" id="PTHR36173">
    <property type="entry name" value="RIBONUCLEASE VAPC16-RELATED"/>
    <property type="match status" value="1"/>
</dbReference>
<dbReference type="OrthoDB" id="9798990at2"/>
<evidence type="ECO:0000313" key="2">
    <source>
        <dbReference type="EMBL" id="PPQ27563.1"/>
    </source>
</evidence>
<gene>
    <name evidence="2" type="ORF">CCS01_26980</name>
</gene>
<reference evidence="2 3" key="1">
    <citation type="journal article" date="2018" name="Arch. Microbiol.">
        <title>New insights into the metabolic potential of the phototrophic purple bacterium Rhodopila globiformis DSM 161(T) from its draft genome sequence and evidence for a vanadium-dependent nitrogenase.</title>
        <authorList>
            <person name="Imhoff J.F."/>
            <person name="Rahn T."/>
            <person name="Kunzel S."/>
            <person name="Neulinger S.C."/>
        </authorList>
    </citation>
    <scope>NUCLEOTIDE SEQUENCE [LARGE SCALE GENOMIC DNA]</scope>
    <source>
        <strain evidence="2 3">DSM 161</strain>
    </source>
</reference>
<dbReference type="Proteomes" id="UP000239724">
    <property type="component" value="Unassembled WGS sequence"/>
</dbReference>
<evidence type="ECO:0000259" key="1">
    <source>
        <dbReference type="Pfam" id="PF01850"/>
    </source>
</evidence>
<dbReference type="RefSeq" id="WP_104521929.1">
    <property type="nucleotide sequence ID" value="NZ_NHRY01000257.1"/>
</dbReference>
<evidence type="ECO:0000313" key="3">
    <source>
        <dbReference type="Proteomes" id="UP000239724"/>
    </source>
</evidence>
<proteinExistence type="predicted"/>